<proteinExistence type="predicted"/>
<comment type="caution">
    <text evidence="1">The sequence shown here is derived from an EMBL/GenBank/DDBJ whole genome shotgun (WGS) entry which is preliminary data.</text>
</comment>
<gene>
    <name evidence="1" type="ORF">H4281_14070</name>
</gene>
<keyword evidence="2" id="KW-1185">Reference proteome</keyword>
<dbReference type="Proteomes" id="UP000526734">
    <property type="component" value="Unassembled WGS sequence"/>
</dbReference>
<evidence type="ECO:0000313" key="2">
    <source>
        <dbReference type="Proteomes" id="UP000526734"/>
    </source>
</evidence>
<accession>A0A7W3VW71</accession>
<reference evidence="1 2" key="1">
    <citation type="submission" date="2020-08" db="EMBL/GenBank/DDBJ databases">
        <title>Amycolatopsis sp. nov. DR6-1 isolated from Dendrobium heterocarpum.</title>
        <authorList>
            <person name="Tedsree N."/>
            <person name="Kuncharoen N."/>
            <person name="Likhitwitayawuid K."/>
            <person name="Tanasupawat S."/>
        </authorList>
    </citation>
    <scope>NUCLEOTIDE SEQUENCE [LARGE SCALE GENOMIC DNA]</scope>
    <source>
        <strain evidence="1 2">DR6-1</strain>
    </source>
</reference>
<protein>
    <submittedName>
        <fullName evidence="1">Uncharacterized protein</fullName>
    </submittedName>
</protein>
<dbReference type="AlphaFoldDB" id="A0A7W3VW71"/>
<sequence>MTFEGDWAEKTATANQRFADKAVAIAREVEVLLGREAMSYPRHPVERAREALADRVFALLAAARDASTTFYNVERVPVAIVSDSYGDDWVEKVADAAGTLAAAMARAATVLTGVVDSQFKDADTQQWFTGVLDDVRNAAADVLREASGRPETAAG</sequence>
<name>A0A7W3VW71_9PSEU</name>
<dbReference type="RefSeq" id="WP_182891323.1">
    <property type="nucleotide sequence ID" value="NZ_JACGZW010000004.1"/>
</dbReference>
<dbReference type="EMBL" id="JACGZW010000004">
    <property type="protein sequence ID" value="MBB1154265.1"/>
    <property type="molecule type" value="Genomic_DNA"/>
</dbReference>
<organism evidence="1 2">
    <name type="scientific">Amycolatopsis dendrobii</name>
    <dbReference type="NCBI Taxonomy" id="2760662"/>
    <lineage>
        <taxon>Bacteria</taxon>
        <taxon>Bacillati</taxon>
        <taxon>Actinomycetota</taxon>
        <taxon>Actinomycetes</taxon>
        <taxon>Pseudonocardiales</taxon>
        <taxon>Pseudonocardiaceae</taxon>
        <taxon>Amycolatopsis</taxon>
    </lineage>
</organism>
<evidence type="ECO:0000313" key="1">
    <source>
        <dbReference type="EMBL" id="MBB1154265.1"/>
    </source>
</evidence>